<dbReference type="PROSITE" id="PS50966">
    <property type="entry name" value="ZF_SWIM"/>
    <property type="match status" value="1"/>
</dbReference>
<dbReference type="RefSeq" id="WP_183560685.1">
    <property type="nucleotide sequence ID" value="NZ_CBCSLB010000011.1"/>
</dbReference>
<keyword evidence="1" id="KW-0863">Zinc-finger</keyword>
<feature type="domain" description="SWIM-type" evidence="3">
    <location>
        <begin position="55"/>
        <end position="91"/>
    </location>
</feature>
<evidence type="ECO:0000313" key="4">
    <source>
        <dbReference type="EMBL" id="MBB3151569.1"/>
    </source>
</evidence>
<dbReference type="GO" id="GO:0008270">
    <property type="term" value="F:zinc ion binding"/>
    <property type="evidence" value="ECO:0007669"/>
    <property type="project" value="UniProtKB-KW"/>
</dbReference>
<gene>
    <name evidence="4" type="ORF">FHS16_001615</name>
</gene>
<feature type="compositionally biased region" description="Basic and acidic residues" evidence="2">
    <location>
        <begin position="108"/>
        <end position="122"/>
    </location>
</feature>
<organism evidence="4 5">
    <name type="scientific">Paenibacillus endophyticus</name>
    <dbReference type="NCBI Taxonomy" id="1294268"/>
    <lineage>
        <taxon>Bacteria</taxon>
        <taxon>Bacillati</taxon>
        <taxon>Bacillota</taxon>
        <taxon>Bacilli</taxon>
        <taxon>Bacillales</taxon>
        <taxon>Paenibacillaceae</taxon>
        <taxon>Paenibacillus</taxon>
    </lineage>
</organism>
<name>A0A7W5G8Y6_9BACL</name>
<dbReference type="AlphaFoldDB" id="A0A7W5G8Y6"/>
<dbReference type="Proteomes" id="UP000518605">
    <property type="component" value="Unassembled WGS sequence"/>
</dbReference>
<keyword evidence="5" id="KW-1185">Reference proteome</keyword>
<dbReference type="InterPro" id="IPR007527">
    <property type="entry name" value="Znf_SWIM"/>
</dbReference>
<evidence type="ECO:0000313" key="5">
    <source>
        <dbReference type="Proteomes" id="UP000518605"/>
    </source>
</evidence>
<comment type="caution">
    <text evidence="4">The sequence shown here is derived from an EMBL/GenBank/DDBJ whole genome shotgun (WGS) entry which is preliminary data.</text>
</comment>
<keyword evidence="1" id="KW-0862">Zinc</keyword>
<evidence type="ECO:0000256" key="1">
    <source>
        <dbReference type="PROSITE-ProRule" id="PRU00325"/>
    </source>
</evidence>
<protein>
    <recommendedName>
        <fullName evidence="3">SWIM-type domain-containing protein</fullName>
    </recommendedName>
</protein>
<reference evidence="4 5" key="1">
    <citation type="submission" date="2020-08" db="EMBL/GenBank/DDBJ databases">
        <title>Genomic Encyclopedia of Type Strains, Phase III (KMG-III): the genomes of soil and plant-associated and newly described type strains.</title>
        <authorList>
            <person name="Whitman W."/>
        </authorList>
    </citation>
    <scope>NUCLEOTIDE SEQUENCE [LARGE SCALE GENOMIC DNA]</scope>
    <source>
        <strain evidence="4 5">CECT 8234</strain>
    </source>
</reference>
<proteinExistence type="predicted"/>
<evidence type="ECO:0000259" key="3">
    <source>
        <dbReference type="PROSITE" id="PS50966"/>
    </source>
</evidence>
<keyword evidence="1" id="KW-0479">Metal-binding</keyword>
<evidence type="ECO:0000256" key="2">
    <source>
        <dbReference type="SAM" id="MobiDB-lite"/>
    </source>
</evidence>
<dbReference type="Pfam" id="PF04434">
    <property type="entry name" value="SWIM"/>
    <property type="match status" value="1"/>
</dbReference>
<dbReference type="EMBL" id="JACHXW010000004">
    <property type="protein sequence ID" value="MBB3151569.1"/>
    <property type="molecule type" value="Genomic_DNA"/>
</dbReference>
<accession>A0A7W5G8Y6</accession>
<sequence>MTELTAAYIDSLALNAGAIKNGNDLVRKSSFQKLCCTEDGTLLFGECKGSGKEPYICSADFIKPELPVFRCSCPSRQFPCKHILGLMYAYASDKPFAVEELPTDIADKREKADKRDEKKKETIAAPASSESKKKVNKNALAKKLAAQLEGVELAHKLVLQIVQTGLASLDKRSIRMYEDQAKQLGNHYVQGLQAAVREILILAVSAESIESIYSEAAEKLASIHGLIKRSRDHLIARLEDPEKPMDTISVLEEKIGHAWQLSELREVGRVRNDIELIQLSFHSYADEARGEYVDEGFWLQLQDGEIVITRNYRPFRAAKHMKEEDSCFLVVQTKDLYAYPGDMNVRVRWEEMTMREPLPSDRTAVRSFAEPCFAAAIKAVKNQLKSPLADKNPVMLLHAAQLAHTDSGYALIDGQGDRLPLATINRLKDATMELLPILDQESLIDAAVLVMFEDHIAEGKLVAQPLALVKERETIRLFY</sequence>
<feature type="region of interest" description="Disordered" evidence="2">
    <location>
        <begin position="108"/>
        <end position="130"/>
    </location>
</feature>